<gene>
    <name evidence="1" type="ORF">SAMN05216289_104190</name>
</gene>
<dbReference type="Pfam" id="PF01963">
    <property type="entry name" value="TraB_PrgY_gumN"/>
    <property type="match status" value="1"/>
</dbReference>
<evidence type="ECO:0000313" key="2">
    <source>
        <dbReference type="Proteomes" id="UP000198575"/>
    </source>
</evidence>
<dbReference type="PROSITE" id="PS00430">
    <property type="entry name" value="TONB_DEPENDENT_REC_1"/>
    <property type="match status" value="1"/>
</dbReference>
<dbReference type="InterPro" id="IPR010916">
    <property type="entry name" value="TonB_box_CS"/>
</dbReference>
<dbReference type="CDD" id="cd14788">
    <property type="entry name" value="GumN"/>
    <property type="match status" value="1"/>
</dbReference>
<dbReference type="Proteomes" id="UP000198575">
    <property type="component" value="Unassembled WGS sequence"/>
</dbReference>
<dbReference type="EMBL" id="FOVF01000004">
    <property type="protein sequence ID" value="SFN11425.1"/>
    <property type="molecule type" value="Genomic_DNA"/>
</dbReference>
<accession>A0A1I4WDG1</accession>
<dbReference type="InterPro" id="IPR002816">
    <property type="entry name" value="TraB/PrgY/GumN_fam"/>
</dbReference>
<evidence type="ECO:0000313" key="1">
    <source>
        <dbReference type="EMBL" id="SFN11425.1"/>
    </source>
</evidence>
<protein>
    <submittedName>
        <fullName evidence="1">TraB family protein</fullName>
    </submittedName>
</protein>
<dbReference type="OrthoDB" id="8743055at2"/>
<dbReference type="RefSeq" id="WP_092405546.1">
    <property type="nucleotide sequence ID" value="NZ_FOVF01000004.1"/>
</dbReference>
<organism evidence="1 2">
    <name type="scientific">Dokdonella immobilis</name>
    <dbReference type="NCBI Taxonomy" id="578942"/>
    <lineage>
        <taxon>Bacteria</taxon>
        <taxon>Pseudomonadati</taxon>
        <taxon>Pseudomonadota</taxon>
        <taxon>Gammaproteobacteria</taxon>
        <taxon>Lysobacterales</taxon>
        <taxon>Rhodanobacteraceae</taxon>
        <taxon>Dokdonella</taxon>
    </lineage>
</organism>
<proteinExistence type="predicted"/>
<name>A0A1I4WDG1_9GAMM</name>
<keyword evidence="2" id="KW-1185">Reference proteome</keyword>
<sequence>MRYARLMPMRRSALGVRGRIHTWLIAIALLPTLCSARDTPAVAAMQQAGPAQTSTLETIVVSGEQPGPGLWKVSKGEHVLWILGTLSPLPKKMTWVSRDIEATIARSQQVLLVPSASLSVKGGMLRGLFLLPSLIGARNNPGDARLVDVVPADLHARWSTLKQRYIGRDRGIEKRRPLFAAQELYVEAIKAADMSLDDVVSKSVKKTARRQKVELVEPHLELRIEAPGKAVREFKKSALDDIDCFAKTMARLETDLEAMKLRANAWASGDIEAIRALPYDDQFQACGDAVLKAGVVEERGLGDLRERIARVWLEAAEGALERNESTLAILPIRILLQPDGALSALRDRGYAIEEPQ</sequence>
<reference evidence="1 2" key="1">
    <citation type="submission" date="2016-10" db="EMBL/GenBank/DDBJ databases">
        <authorList>
            <person name="de Groot N.N."/>
        </authorList>
    </citation>
    <scope>NUCLEOTIDE SEQUENCE [LARGE SCALE GENOMIC DNA]</scope>
    <source>
        <strain evidence="1 2">CGMCC 1.7659</strain>
    </source>
</reference>
<dbReference type="AlphaFoldDB" id="A0A1I4WDG1"/>
<dbReference type="STRING" id="578942.SAMN05216289_104190"/>